<keyword evidence="2" id="KW-0282">Flagellum</keyword>
<feature type="region of interest" description="Disordered" evidence="1">
    <location>
        <begin position="1"/>
        <end position="23"/>
    </location>
</feature>
<evidence type="ECO:0000313" key="3">
    <source>
        <dbReference type="Proteomes" id="UP000306575"/>
    </source>
</evidence>
<dbReference type="EMBL" id="SULI01000047">
    <property type="protein sequence ID" value="TKZ15463.1"/>
    <property type="molecule type" value="Genomic_DNA"/>
</dbReference>
<gene>
    <name evidence="2" type="primary">flaF</name>
    <name evidence="2" type="ORF">FAP39_17150</name>
</gene>
<organism evidence="2 3">
    <name type="scientific">Shimia litoralis</name>
    <dbReference type="NCBI Taxonomy" id="420403"/>
    <lineage>
        <taxon>Bacteria</taxon>
        <taxon>Pseudomonadati</taxon>
        <taxon>Pseudomonadota</taxon>
        <taxon>Alphaproteobacteria</taxon>
        <taxon>Rhodobacterales</taxon>
        <taxon>Roseobacteraceae</taxon>
    </lineage>
</organism>
<sequence>MTSHSSAQRAYSETSATTRTPRGLEYDTISRITNRLKVAAQKGKPGFADLAQAIHENRKLWILIATMVADQNNALPQDLRARLFYLAEFTNLHSEQVLEGKARVRPLLEVNTAILRGLRDGGHTL</sequence>
<dbReference type="NCBIfam" id="NF009435">
    <property type="entry name" value="PRK12794.1"/>
    <property type="match status" value="1"/>
</dbReference>
<dbReference type="Proteomes" id="UP000306575">
    <property type="component" value="Unassembled WGS sequence"/>
</dbReference>
<reference evidence="2 3" key="1">
    <citation type="submission" date="2019-04" db="EMBL/GenBank/DDBJ databases">
        <title>Genome sequence of Pelagicola litoralis CL-ES2.</title>
        <authorList>
            <person name="Cao J."/>
        </authorList>
    </citation>
    <scope>NUCLEOTIDE SEQUENCE [LARGE SCALE GENOMIC DNA]</scope>
    <source>
        <strain evidence="2 3">CL-ES2</strain>
    </source>
</reference>
<dbReference type="RefSeq" id="WP_138017591.1">
    <property type="nucleotide sequence ID" value="NZ_SULI01000047.1"/>
</dbReference>
<protein>
    <submittedName>
        <fullName evidence="2">Flagellar biosynthesis regulator FlaF</fullName>
    </submittedName>
</protein>
<evidence type="ECO:0000256" key="1">
    <source>
        <dbReference type="SAM" id="MobiDB-lite"/>
    </source>
</evidence>
<keyword evidence="2" id="KW-0966">Cell projection</keyword>
<dbReference type="AlphaFoldDB" id="A0A4U7MRW3"/>
<dbReference type="Pfam" id="PF07309">
    <property type="entry name" value="FlaF"/>
    <property type="match status" value="1"/>
</dbReference>
<keyword evidence="2" id="KW-0969">Cilium</keyword>
<proteinExistence type="predicted"/>
<dbReference type="InterPro" id="IPR010845">
    <property type="entry name" value="FlaF"/>
</dbReference>
<evidence type="ECO:0000313" key="2">
    <source>
        <dbReference type="EMBL" id="TKZ15463.1"/>
    </source>
</evidence>
<accession>A0A4U7MRW3</accession>
<name>A0A4U7MRW3_9RHOB</name>
<feature type="compositionally biased region" description="Polar residues" evidence="1">
    <location>
        <begin position="1"/>
        <end position="20"/>
    </location>
</feature>
<dbReference type="GO" id="GO:0044781">
    <property type="term" value="P:bacterial-type flagellum organization"/>
    <property type="evidence" value="ECO:0007669"/>
    <property type="project" value="InterPro"/>
</dbReference>
<comment type="caution">
    <text evidence="2">The sequence shown here is derived from an EMBL/GenBank/DDBJ whole genome shotgun (WGS) entry which is preliminary data.</text>
</comment>
<dbReference type="OrthoDB" id="9808944at2"/>
<keyword evidence="3" id="KW-1185">Reference proteome</keyword>